<keyword evidence="3 5" id="KW-0687">Ribonucleoprotein</keyword>
<accession>A0A1F5AGA3</accession>
<dbReference type="GO" id="GO:0019843">
    <property type="term" value="F:rRNA binding"/>
    <property type="evidence" value="ECO:0007669"/>
    <property type="project" value="UniProtKB-UniRule"/>
</dbReference>
<dbReference type="GO" id="GO:0000049">
    <property type="term" value="F:tRNA binding"/>
    <property type="evidence" value="ECO:0007669"/>
    <property type="project" value="UniProtKB-UniRule"/>
</dbReference>
<evidence type="ECO:0000256" key="2">
    <source>
        <dbReference type="ARBA" id="ARBA00022980"/>
    </source>
</evidence>
<dbReference type="InterPro" id="IPR031309">
    <property type="entry name" value="Ribosomal_uL5_C"/>
</dbReference>
<dbReference type="HAMAP" id="MF_01333_B">
    <property type="entry name" value="Ribosomal_uL5_B"/>
    <property type="match status" value="1"/>
</dbReference>
<dbReference type="NCBIfam" id="NF000585">
    <property type="entry name" value="PRK00010.1"/>
    <property type="match status" value="1"/>
</dbReference>
<keyword evidence="5" id="KW-0699">rRNA-binding</keyword>
<sequence>MPRLKDKYLKQVVPEMMKKFKYKSVMAVPRLQKTIINIGLGRAIKDSKIMDEAVKELAVISGQRPIITRAKKSISNFGVRKDMPVGCKVTLRSDRMYEFLDKFINIAIARIRDFRGIPSDSFDGRGNYTVGVKEQLIFPEIDFDQVTNTLGMNITIVTSALNDEEGKALLELMGVPFRK</sequence>
<evidence type="ECO:0000256" key="5">
    <source>
        <dbReference type="HAMAP-Rule" id="MF_01333"/>
    </source>
</evidence>
<comment type="similarity">
    <text evidence="1 5 6">Belongs to the universal ribosomal protein uL5 family.</text>
</comment>
<dbReference type="InterPro" id="IPR031310">
    <property type="entry name" value="Ribosomal_uL5_N"/>
</dbReference>
<dbReference type="PROSITE" id="PS00358">
    <property type="entry name" value="RIBOSOMAL_L5"/>
    <property type="match status" value="1"/>
</dbReference>
<dbReference type="EMBL" id="MEYH01000003">
    <property type="protein sequence ID" value="OGD17512.1"/>
    <property type="molecule type" value="Genomic_DNA"/>
</dbReference>
<feature type="domain" description="Large ribosomal subunit protein uL5 N-terminal" evidence="7">
    <location>
        <begin position="24"/>
        <end position="80"/>
    </location>
</feature>
<comment type="subunit">
    <text evidence="5">Part of the 50S ribosomal subunit; part of the 5S rRNA/L5/L18/L25 subcomplex. Contacts the 5S rRNA and the P site tRNA. Forms a bridge to the 30S subunit in the 70S ribosome.</text>
</comment>
<evidence type="ECO:0000313" key="10">
    <source>
        <dbReference type="Proteomes" id="UP000177701"/>
    </source>
</evidence>
<dbReference type="Pfam" id="PF00281">
    <property type="entry name" value="Ribosomal_L5"/>
    <property type="match status" value="1"/>
</dbReference>
<evidence type="ECO:0000313" key="9">
    <source>
        <dbReference type="EMBL" id="OGD17512.1"/>
    </source>
</evidence>
<dbReference type="InterPro" id="IPR020929">
    <property type="entry name" value="Ribosomal_uL5_CS"/>
</dbReference>
<dbReference type="Pfam" id="PF00673">
    <property type="entry name" value="Ribosomal_L5_C"/>
    <property type="match status" value="1"/>
</dbReference>
<keyword evidence="5" id="KW-0820">tRNA-binding</keyword>
<proteinExistence type="inferred from homology"/>
<organism evidence="9 10">
    <name type="scientific">Candidatus Sediminicultor quintus</name>
    <dbReference type="NCBI Taxonomy" id="1797291"/>
    <lineage>
        <taxon>Bacteria</taxon>
        <taxon>Pseudomonadati</taxon>
        <taxon>Atribacterota</taxon>
        <taxon>Candidatus Phoenicimicrobiia</taxon>
        <taxon>Candidatus Pheonicimicrobiales</taxon>
        <taxon>Candidatus Phoenicimicrobiaceae</taxon>
        <taxon>Candidatus Sediminicultor</taxon>
    </lineage>
</organism>
<keyword evidence="2 5" id="KW-0689">Ribosomal protein</keyword>
<evidence type="ECO:0000256" key="1">
    <source>
        <dbReference type="ARBA" id="ARBA00008553"/>
    </source>
</evidence>
<dbReference type="GO" id="GO:0006412">
    <property type="term" value="P:translation"/>
    <property type="evidence" value="ECO:0007669"/>
    <property type="project" value="UniProtKB-UniRule"/>
</dbReference>
<evidence type="ECO:0000259" key="7">
    <source>
        <dbReference type="Pfam" id="PF00281"/>
    </source>
</evidence>
<evidence type="ECO:0000256" key="4">
    <source>
        <dbReference type="ARBA" id="ARBA00035245"/>
    </source>
</evidence>
<gene>
    <name evidence="5" type="primary">rplE</name>
    <name evidence="9" type="ORF">A2V47_08305</name>
</gene>
<dbReference type="GO" id="GO:0005840">
    <property type="term" value="C:ribosome"/>
    <property type="evidence" value="ECO:0007669"/>
    <property type="project" value="UniProtKB-KW"/>
</dbReference>
<evidence type="ECO:0000259" key="8">
    <source>
        <dbReference type="Pfam" id="PF00673"/>
    </source>
</evidence>
<reference evidence="9 10" key="1">
    <citation type="journal article" date="2016" name="Nat. Commun.">
        <title>Thousands of microbial genomes shed light on interconnected biogeochemical processes in an aquifer system.</title>
        <authorList>
            <person name="Anantharaman K."/>
            <person name="Brown C.T."/>
            <person name="Hug L.A."/>
            <person name="Sharon I."/>
            <person name="Castelle C.J."/>
            <person name="Probst A.J."/>
            <person name="Thomas B.C."/>
            <person name="Singh A."/>
            <person name="Wilkins M.J."/>
            <person name="Karaoz U."/>
            <person name="Brodie E.L."/>
            <person name="Williams K.H."/>
            <person name="Hubbard S.S."/>
            <person name="Banfield J.F."/>
        </authorList>
    </citation>
    <scope>NUCLEOTIDE SEQUENCE [LARGE SCALE GENOMIC DNA]</scope>
</reference>
<dbReference type="AlphaFoldDB" id="A0A1F5AGA3"/>
<dbReference type="InterPro" id="IPR022803">
    <property type="entry name" value="Ribosomal_uL5_dom_sf"/>
</dbReference>
<protein>
    <recommendedName>
        <fullName evidence="4 5">Large ribosomal subunit protein uL5</fullName>
    </recommendedName>
</protein>
<dbReference type="InterPro" id="IPR020930">
    <property type="entry name" value="Ribosomal_uL5_bac-type"/>
</dbReference>
<dbReference type="STRING" id="1797291.A2V47_08305"/>
<dbReference type="PANTHER" id="PTHR11994">
    <property type="entry name" value="60S RIBOSOMAL PROTEIN L11-RELATED"/>
    <property type="match status" value="1"/>
</dbReference>
<dbReference type="GO" id="GO:1990904">
    <property type="term" value="C:ribonucleoprotein complex"/>
    <property type="evidence" value="ECO:0007669"/>
    <property type="project" value="UniProtKB-KW"/>
</dbReference>
<dbReference type="PIRSF" id="PIRSF002161">
    <property type="entry name" value="Ribosomal_L5"/>
    <property type="match status" value="1"/>
</dbReference>
<evidence type="ECO:0000256" key="3">
    <source>
        <dbReference type="ARBA" id="ARBA00023274"/>
    </source>
</evidence>
<comment type="function">
    <text evidence="5">This is 1 of the proteins that bind and probably mediate the attachment of the 5S RNA into the large ribosomal subunit, where it forms part of the central protuberance. In the 70S ribosome it contacts protein S13 of the 30S subunit (bridge B1b), connecting the 2 subunits; this bridge is implicated in subunit movement. Contacts the P site tRNA; the 5S rRNA and some of its associated proteins might help stabilize positioning of ribosome-bound tRNAs.</text>
</comment>
<dbReference type="Gene3D" id="3.30.1440.10">
    <property type="match status" value="1"/>
</dbReference>
<feature type="domain" description="Large ribosomal subunit protein uL5 C-terminal" evidence="8">
    <location>
        <begin position="84"/>
        <end position="177"/>
    </location>
</feature>
<dbReference type="Proteomes" id="UP000177701">
    <property type="component" value="Unassembled WGS sequence"/>
</dbReference>
<name>A0A1F5AGA3_9BACT</name>
<dbReference type="FunFam" id="3.30.1440.10:FF:000001">
    <property type="entry name" value="50S ribosomal protein L5"/>
    <property type="match status" value="1"/>
</dbReference>
<dbReference type="GO" id="GO:0003735">
    <property type="term" value="F:structural constituent of ribosome"/>
    <property type="evidence" value="ECO:0007669"/>
    <property type="project" value="InterPro"/>
</dbReference>
<dbReference type="InterPro" id="IPR002132">
    <property type="entry name" value="Ribosomal_uL5"/>
</dbReference>
<evidence type="ECO:0000256" key="6">
    <source>
        <dbReference type="RuleBase" id="RU003930"/>
    </source>
</evidence>
<comment type="caution">
    <text evidence="9">The sequence shown here is derived from an EMBL/GenBank/DDBJ whole genome shotgun (WGS) entry which is preliminary data.</text>
</comment>
<dbReference type="SUPFAM" id="SSF55282">
    <property type="entry name" value="RL5-like"/>
    <property type="match status" value="1"/>
</dbReference>
<keyword evidence="5" id="KW-0694">RNA-binding</keyword>